<evidence type="ECO:0000313" key="6">
    <source>
        <dbReference type="EMBL" id="RUM96616.1"/>
    </source>
</evidence>
<evidence type="ECO:0000256" key="4">
    <source>
        <dbReference type="SAM" id="MobiDB-lite"/>
    </source>
</evidence>
<keyword evidence="1" id="KW-0805">Transcription regulation</keyword>
<dbReference type="SUPFAM" id="SSF53822">
    <property type="entry name" value="Periplasmic binding protein-like I"/>
    <property type="match status" value="1"/>
</dbReference>
<keyword evidence="2 6" id="KW-0238">DNA-binding</keyword>
<keyword evidence="7" id="KW-1185">Reference proteome</keyword>
<dbReference type="PROSITE" id="PS50932">
    <property type="entry name" value="HTH_LACI_2"/>
    <property type="match status" value="1"/>
</dbReference>
<evidence type="ECO:0000259" key="5">
    <source>
        <dbReference type="PROSITE" id="PS50932"/>
    </source>
</evidence>
<proteinExistence type="predicted"/>
<dbReference type="PANTHER" id="PTHR30146:SF33">
    <property type="entry name" value="TRANSCRIPTIONAL REGULATOR"/>
    <property type="match status" value="1"/>
</dbReference>
<dbReference type="Gene3D" id="3.40.50.2300">
    <property type="match status" value="2"/>
</dbReference>
<accession>A0A432V385</accession>
<name>A0A432V385_9HYPH</name>
<gene>
    <name evidence="6" type="ORF">EET67_16645</name>
</gene>
<dbReference type="PROSITE" id="PS00356">
    <property type="entry name" value="HTH_LACI_1"/>
    <property type="match status" value="1"/>
</dbReference>
<dbReference type="CDD" id="cd01575">
    <property type="entry name" value="PBP1_GntR"/>
    <property type="match status" value="1"/>
</dbReference>
<keyword evidence="3" id="KW-0804">Transcription</keyword>
<dbReference type="Pfam" id="PF13377">
    <property type="entry name" value="Peripla_BP_3"/>
    <property type="match status" value="1"/>
</dbReference>
<dbReference type="OrthoDB" id="7170131at2"/>
<feature type="region of interest" description="Disordered" evidence="4">
    <location>
        <begin position="1"/>
        <end position="21"/>
    </location>
</feature>
<dbReference type="CDD" id="cd01392">
    <property type="entry name" value="HTH_LacI"/>
    <property type="match status" value="1"/>
</dbReference>
<dbReference type="EMBL" id="RKST01000017">
    <property type="protein sequence ID" value="RUM96616.1"/>
    <property type="molecule type" value="Genomic_DNA"/>
</dbReference>
<dbReference type="SUPFAM" id="SSF47413">
    <property type="entry name" value="lambda repressor-like DNA-binding domains"/>
    <property type="match status" value="1"/>
</dbReference>
<dbReference type="AlphaFoldDB" id="A0A432V385"/>
<dbReference type="InterPro" id="IPR000843">
    <property type="entry name" value="HTH_LacI"/>
</dbReference>
<dbReference type="Pfam" id="PF00356">
    <property type="entry name" value="LacI"/>
    <property type="match status" value="1"/>
</dbReference>
<dbReference type="InterPro" id="IPR028082">
    <property type="entry name" value="Peripla_BP_I"/>
</dbReference>
<dbReference type="PANTHER" id="PTHR30146">
    <property type="entry name" value="LACI-RELATED TRANSCRIPTIONAL REPRESSOR"/>
    <property type="match status" value="1"/>
</dbReference>
<reference evidence="6 7" key="1">
    <citation type="submission" date="2018-11" db="EMBL/GenBank/DDBJ databases">
        <title>Pseudaminobacter arsenicus sp. nov., an arsenic-resistant bacterium isolated from arsenic-rich aquifers.</title>
        <authorList>
            <person name="Mu Y."/>
        </authorList>
    </citation>
    <scope>NUCLEOTIDE SEQUENCE [LARGE SCALE GENOMIC DNA]</scope>
    <source>
        <strain evidence="6 7">CB3</strain>
    </source>
</reference>
<evidence type="ECO:0000256" key="3">
    <source>
        <dbReference type="ARBA" id="ARBA00023163"/>
    </source>
</evidence>
<feature type="domain" description="HTH lacI-type" evidence="5">
    <location>
        <begin position="24"/>
        <end position="78"/>
    </location>
</feature>
<dbReference type="InterPro" id="IPR046335">
    <property type="entry name" value="LacI/GalR-like_sensor"/>
</dbReference>
<dbReference type="SMART" id="SM00354">
    <property type="entry name" value="HTH_LACI"/>
    <property type="match status" value="1"/>
</dbReference>
<protein>
    <submittedName>
        <fullName evidence="6">LacI family DNA-binding transcriptional regulator</fullName>
    </submittedName>
</protein>
<dbReference type="GO" id="GO:0003700">
    <property type="term" value="F:DNA-binding transcription factor activity"/>
    <property type="evidence" value="ECO:0007669"/>
    <property type="project" value="TreeGrafter"/>
</dbReference>
<dbReference type="Gene3D" id="1.10.260.40">
    <property type="entry name" value="lambda repressor-like DNA-binding domains"/>
    <property type="match status" value="1"/>
</dbReference>
<evidence type="ECO:0000256" key="1">
    <source>
        <dbReference type="ARBA" id="ARBA00023015"/>
    </source>
</evidence>
<organism evidence="6 7">
    <name type="scientific">Borborobacter arsenicus</name>
    <dbReference type="NCBI Taxonomy" id="1851146"/>
    <lineage>
        <taxon>Bacteria</taxon>
        <taxon>Pseudomonadati</taxon>
        <taxon>Pseudomonadota</taxon>
        <taxon>Alphaproteobacteria</taxon>
        <taxon>Hyphomicrobiales</taxon>
        <taxon>Phyllobacteriaceae</taxon>
        <taxon>Borborobacter</taxon>
    </lineage>
</organism>
<dbReference type="Proteomes" id="UP000281647">
    <property type="component" value="Unassembled WGS sequence"/>
</dbReference>
<dbReference type="GO" id="GO:0000976">
    <property type="term" value="F:transcription cis-regulatory region binding"/>
    <property type="evidence" value="ECO:0007669"/>
    <property type="project" value="TreeGrafter"/>
</dbReference>
<sequence length="352" mass="38637">MTIKSRKPGSKMARPPARAQGSMATMADVARLADVTTMTVSRALRTPDKVSPETLERIEKAIRMCGFVPNYAARSLSSQRSQVIVALFPTMMNSVFSGTIQAISKYLSDNHYHLLLGETDFDIHKEEDLLSGFVGWRPAGIVITGGAHTSRTKELLANSEVPVVEVWNKPRYPLDVSVGFSNAQASYEMTRSLHGWGYRRIAFVKIDSPHNDRARQRLEGYRRAVAELGLDADSRLEIQVQFGMHAGSEAMRHILTELPDVDAVFCSSDTLAVGALMEAQRNSRKVPSDIAVAGFGDVELAAELVPSLTTVHVPRVEIGQRAASILLERIAGRYEGPAVVDCGFEIVRRESA</sequence>
<dbReference type="InterPro" id="IPR010982">
    <property type="entry name" value="Lambda_DNA-bd_dom_sf"/>
</dbReference>
<comment type="caution">
    <text evidence="6">The sequence shown here is derived from an EMBL/GenBank/DDBJ whole genome shotgun (WGS) entry which is preliminary data.</text>
</comment>
<dbReference type="RefSeq" id="WP_128627670.1">
    <property type="nucleotide sequence ID" value="NZ_RKST01000017.1"/>
</dbReference>
<evidence type="ECO:0000313" key="7">
    <source>
        <dbReference type="Proteomes" id="UP000281647"/>
    </source>
</evidence>
<evidence type="ECO:0000256" key="2">
    <source>
        <dbReference type="ARBA" id="ARBA00023125"/>
    </source>
</evidence>